<proteinExistence type="predicted"/>
<gene>
    <name evidence="1" type="ORF">SI7747_12015319</name>
</gene>
<dbReference type="EMBL" id="CACRZD030000012">
    <property type="protein sequence ID" value="CAA6668924.1"/>
    <property type="molecule type" value="Genomic_DNA"/>
</dbReference>
<name>A0A7I8JFK1_SPIIN</name>
<organism evidence="1">
    <name type="scientific">Spirodela intermedia</name>
    <name type="common">Intermediate duckweed</name>
    <dbReference type="NCBI Taxonomy" id="51605"/>
    <lineage>
        <taxon>Eukaryota</taxon>
        <taxon>Viridiplantae</taxon>
        <taxon>Streptophyta</taxon>
        <taxon>Embryophyta</taxon>
        <taxon>Tracheophyta</taxon>
        <taxon>Spermatophyta</taxon>
        <taxon>Magnoliopsida</taxon>
        <taxon>Liliopsida</taxon>
        <taxon>Araceae</taxon>
        <taxon>Lemnoideae</taxon>
        <taxon>Spirodela</taxon>
    </lineage>
</organism>
<dbReference type="AlphaFoldDB" id="A0A7I8JFK1"/>
<protein>
    <submittedName>
        <fullName evidence="1">Uncharacterized protein</fullName>
    </submittedName>
</protein>
<dbReference type="EMBL" id="LR743599">
    <property type="protein sequence ID" value="CAA2629681.1"/>
    <property type="molecule type" value="Genomic_DNA"/>
</dbReference>
<reference evidence="1 2" key="1">
    <citation type="submission" date="2019-12" db="EMBL/GenBank/DDBJ databases">
        <authorList>
            <person name="Scholz U."/>
            <person name="Mascher M."/>
            <person name="Fiebig A."/>
        </authorList>
    </citation>
    <scope>NUCLEOTIDE SEQUENCE</scope>
</reference>
<accession>A0A7I8JFK1</accession>
<evidence type="ECO:0000313" key="2">
    <source>
        <dbReference type="Proteomes" id="UP001189122"/>
    </source>
</evidence>
<dbReference type="Proteomes" id="UP001189122">
    <property type="component" value="Unassembled WGS sequence"/>
</dbReference>
<sequence>MTHASGAVGRGVKDKLGMGDNQIPCHESNVLLDLLREGTHVALSDNVPYIALQTRLVELVVSVLVCRRKLKGTNDGPKSGHSKVGSATQGIGNHIILALLVPNDECIVLKDTPNPDVRCIAGDFKHLVEAVDDGCCNRTEVLYEVAVERRQADETSGIMNVGRSRPRDDDADLVRVGGDSLC</sequence>
<evidence type="ECO:0000313" key="1">
    <source>
        <dbReference type="EMBL" id="CAA2629681.1"/>
    </source>
</evidence>
<keyword evidence="2" id="KW-1185">Reference proteome</keyword>